<dbReference type="EMBL" id="BGZK01005409">
    <property type="protein sequence ID" value="GBP13924.1"/>
    <property type="molecule type" value="Genomic_DNA"/>
</dbReference>
<dbReference type="Proteomes" id="UP000299102">
    <property type="component" value="Unassembled WGS sequence"/>
</dbReference>
<keyword evidence="2" id="KW-1185">Reference proteome</keyword>
<dbReference type="OrthoDB" id="8059781at2759"/>
<comment type="caution">
    <text evidence="1">The sequence shown here is derived from an EMBL/GenBank/DDBJ whole genome shotgun (WGS) entry which is preliminary data.</text>
</comment>
<name>A0A4C1TIJ7_EUMVA</name>
<accession>A0A4C1TIJ7</accession>
<gene>
    <name evidence="1" type="ORF">EVAR_74175_1</name>
</gene>
<evidence type="ECO:0000313" key="1">
    <source>
        <dbReference type="EMBL" id="GBP13924.1"/>
    </source>
</evidence>
<sequence length="71" mass="8336">MTSTAAMETILFIEPIEIRIRYEAALAAKRLKVMSEWINQRYETHHQARFLDNATMTIADKRQVIEQIEAK</sequence>
<organism evidence="1 2">
    <name type="scientific">Eumeta variegata</name>
    <name type="common">Bagworm moth</name>
    <name type="synonym">Eumeta japonica</name>
    <dbReference type="NCBI Taxonomy" id="151549"/>
    <lineage>
        <taxon>Eukaryota</taxon>
        <taxon>Metazoa</taxon>
        <taxon>Ecdysozoa</taxon>
        <taxon>Arthropoda</taxon>
        <taxon>Hexapoda</taxon>
        <taxon>Insecta</taxon>
        <taxon>Pterygota</taxon>
        <taxon>Neoptera</taxon>
        <taxon>Endopterygota</taxon>
        <taxon>Lepidoptera</taxon>
        <taxon>Glossata</taxon>
        <taxon>Ditrysia</taxon>
        <taxon>Tineoidea</taxon>
        <taxon>Psychidae</taxon>
        <taxon>Oiketicinae</taxon>
        <taxon>Eumeta</taxon>
    </lineage>
</organism>
<proteinExistence type="predicted"/>
<evidence type="ECO:0000313" key="2">
    <source>
        <dbReference type="Proteomes" id="UP000299102"/>
    </source>
</evidence>
<protein>
    <submittedName>
        <fullName evidence="1">Uncharacterized protein</fullName>
    </submittedName>
</protein>
<reference evidence="1 2" key="1">
    <citation type="journal article" date="2019" name="Commun. Biol.">
        <title>The bagworm genome reveals a unique fibroin gene that provides high tensile strength.</title>
        <authorList>
            <person name="Kono N."/>
            <person name="Nakamura H."/>
            <person name="Ohtoshi R."/>
            <person name="Tomita M."/>
            <person name="Numata K."/>
            <person name="Arakawa K."/>
        </authorList>
    </citation>
    <scope>NUCLEOTIDE SEQUENCE [LARGE SCALE GENOMIC DNA]</scope>
</reference>
<dbReference type="AlphaFoldDB" id="A0A4C1TIJ7"/>